<dbReference type="GO" id="GO:0003676">
    <property type="term" value="F:nucleic acid binding"/>
    <property type="evidence" value="ECO:0007669"/>
    <property type="project" value="InterPro"/>
</dbReference>
<organism evidence="2 3">
    <name type="scientific">Anisodus acutangulus</name>
    <dbReference type="NCBI Taxonomy" id="402998"/>
    <lineage>
        <taxon>Eukaryota</taxon>
        <taxon>Viridiplantae</taxon>
        <taxon>Streptophyta</taxon>
        <taxon>Embryophyta</taxon>
        <taxon>Tracheophyta</taxon>
        <taxon>Spermatophyta</taxon>
        <taxon>Magnoliopsida</taxon>
        <taxon>eudicotyledons</taxon>
        <taxon>Gunneridae</taxon>
        <taxon>Pentapetalae</taxon>
        <taxon>asterids</taxon>
        <taxon>lamiids</taxon>
        <taxon>Solanales</taxon>
        <taxon>Solanaceae</taxon>
        <taxon>Solanoideae</taxon>
        <taxon>Hyoscyameae</taxon>
        <taxon>Anisodus</taxon>
    </lineage>
</organism>
<dbReference type="PANTHER" id="PTHR47074:SF71">
    <property type="entry name" value="RNASE H TYPE-1 DOMAIN-CONTAINING PROTEIN"/>
    <property type="match status" value="1"/>
</dbReference>
<dbReference type="AlphaFoldDB" id="A0A9Q1MY25"/>
<dbReference type="Pfam" id="PF13456">
    <property type="entry name" value="RVT_3"/>
    <property type="match status" value="1"/>
</dbReference>
<dbReference type="EMBL" id="JAJAGQ010000002">
    <property type="protein sequence ID" value="KAJ8571000.1"/>
    <property type="molecule type" value="Genomic_DNA"/>
</dbReference>
<dbReference type="InterPro" id="IPR044730">
    <property type="entry name" value="RNase_H-like_dom_plant"/>
</dbReference>
<feature type="domain" description="RNase H type-1" evidence="1">
    <location>
        <begin position="118"/>
        <end position="235"/>
    </location>
</feature>
<evidence type="ECO:0000259" key="1">
    <source>
        <dbReference type="Pfam" id="PF13456"/>
    </source>
</evidence>
<keyword evidence="3" id="KW-1185">Reference proteome</keyword>
<dbReference type="SUPFAM" id="SSF53098">
    <property type="entry name" value="Ribonuclease H-like"/>
    <property type="match status" value="1"/>
</dbReference>
<sequence>MGIIHQLGLVPSIFSKWWKIKSNNKVQKMINQIVPIFISWEIWKQWTAYNFGGQKKFYTNKMEYHVWNILAALNSIYPTVIISGTLPNMYHMIERLQPKVTVQHVTWEKTDMGCFTINVDGSFNMEKGQADIGGVIRHNNGNFIRPLSKLIHCDNNNQSEAIVASFAVQWSLAEGFDNVTIETDSLIIINMLNNNSSGNLNLKRFIQEANTSIGNTLVKFVHCLGEANMIDDSLTKLATNSGTETFYSYVQLLPKEVKSLIQLDKWEFSTMRRRYEKM</sequence>
<dbReference type="InterPro" id="IPR012337">
    <property type="entry name" value="RNaseH-like_sf"/>
</dbReference>
<dbReference type="Gene3D" id="3.30.420.10">
    <property type="entry name" value="Ribonuclease H-like superfamily/Ribonuclease H"/>
    <property type="match status" value="1"/>
</dbReference>
<comment type="caution">
    <text evidence="2">The sequence shown here is derived from an EMBL/GenBank/DDBJ whole genome shotgun (WGS) entry which is preliminary data.</text>
</comment>
<protein>
    <recommendedName>
        <fullName evidence="1">RNase H type-1 domain-containing protein</fullName>
    </recommendedName>
</protein>
<gene>
    <name evidence="2" type="ORF">K7X08_037972</name>
</gene>
<evidence type="ECO:0000313" key="2">
    <source>
        <dbReference type="EMBL" id="KAJ8571000.1"/>
    </source>
</evidence>
<dbReference type="InterPro" id="IPR036397">
    <property type="entry name" value="RNaseH_sf"/>
</dbReference>
<evidence type="ECO:0000313" key="3">
    <source>
        <dbReference type="Proteomes" id="UP001152561"/>
    </source>
</evidence>
<dbReference type="InterPro" id="IPR002156">
    <property type="entry name" value="RNaseH_domain"/>
</dbReference>
<dbReference type="CDD" id="cd06222">
    <property type="entry name" value="RNase_H_like"/>
    <property type="match status" value="1"/>
</dbReference>
<dbReference type="OrthoDB" id="1305264at2759"/>
<dbReference type="InterPro" id="IPR052929">
    <property type="entry name" value="RNase_H-like_EbsB-rel"/>
</dbReference>
<dbReference type="PANTHER" id="PTHR47074">
    <property type="entry name" value="BNAC02G40300D PROTEIN"/>
    <property type="match status" value="1"/>
</dbReference>
<dbReference type="GO" id="GO:0004523">
    <property type="term" value="F:RNA-DNA hybrid ribonuclease activity"/>
    <property type="evidence" value="ECO:0007669"/>
    <property type="project" value="InterPro"/>
</dbReference>
<reference evidence="3" key="1">
    <citation type="journal article" date="2023" name="Proc. Natl. Acad. Sci. U.S.A.">
        <title>Genomic and structural basis for evolution of tropane alkaloid biosynthesis.</title>
        <authorList>
            <person name="Wanga Y.-J."/>
            <person name="Taina T."/>
            <person name="Yua J.-Y."/>
            <person name="Lia J."/>
            <person name="Xua B."/>
            <person name="Chenc J."/>
            <person name="D'Auriad J.C."/>
            <person name="Huanga J.-P."/>
            <person name="Huanga S.-X."/>
        </authorList>
    </citation>
    <scope>NUCLEOTIDE SEQUENCE [LARGE SCALE GENOMIC DNA]</scope>
    <source>
        <strain evidence="3">cv. KIB-2019</strain>
    </source>
</reference>
<dbReference type="Proteomes" id="UP001152561">
    <property type="component" value="Unassembled WGS sequence"/>
</dbReference>
<proteinExistence type="predicted"/>
<name>A0A9Q1MY25_9SOLA</name>
<accession>A0A9Q1MY25</accession>